<dbReference type="NCBIfam" id="TIGR02206">
    <property type="entry name" value="intg_mem_TP0381"/>
    <property type="match status" value="1"/>
</dbReference>
<sequence length="237" mass="27462">MGKYLQVHPEGEKFSLFSAEHIWTIVIIAVIIVGMMLLKKSWMPYQHPIRLALAAVLFLALITHQMWLLTEHAWSAASALPLHLSDLSVILAFIMLLNGSEKLFQFLYFAGIASSVQALLTPDLSTYHFPHFQYIVFFISHGTVILAVVVMLMAFSYRVTFRTVWKSVLIVNLYAVIIFAVNKWLWSNYMFLMKKPEGVSLLNVLGKWPWYLIWAELIMIVSFLLLFWVYKKGRLHH</sequence>
<protein>
    <recommendedName>
        <fullName evidence="4">ABC transporter permease</fullName>
    </recommendedName>
</protein>
<feature type="transmembrane region" description="Helical" evidence="1">
    <location>
        <begin position="103"/>
        <end position="120"/>
    </location>
</feature>
<evidence type="ECO:0000313" key="3">
    <source>
        <dbReference type="Proteomes" id="UP000028549"/>
    </source>
</evidence>
<dbReference type="InterPro" id="IPR011737">
    <property type="entry name" value="CHP02206_TP0381"/>
</dbReference>
<keyword evidence="1" id="KW-0472">Membrane</keyword>
<feature type="transmembrane region" description="Helical" evidence="1">
    <location>
        <begin position="167"/>
        <end position="186"/>
    </location>
</feature>
<accession>A0A084H0X4</accession>
<dbReference type="Pfam" id="PF14808">
    <property type="entry name" value="TMEM164"/>
    <property type="match status" value="1"/>
</dbReference>
<organism evidence="2 3">
    <name type="scientific">Metabacillus indicus</name>
    <name type="common">Bacillus indicus</name>
    <dbReference type="NCBI Taxonomy" id="246786"/>
    <lineage>
        <taxon>Bacteria</taxon>
        <taxon>Bacillati</taxon>
        <taxon>Bacillota</taxon>
        <taxon>Bacilli</taxon>
        <taxon>Bacillales</taxon>
        <taxon>Bacillaceae</taxon>
        <taxon>Metabacillus</taxon>
    </lineage>
</organism>
<gene>
    <name evidence="2" type="ORF">GS18_0208050</name>
</gene>
<evidence type="ECO:0000313" key="2">
    <source>
        <dbReference type="EMBL" id="KEZ53236.1"/>
    </source>
</evidence>
<evidence type="ECO:0000256" key="1">
    <source>
        <dbReference type="SAM" id="Phobius"/>
    </source>
</evidence>
<feature type="transmembrane region" description="Helical" evidence="1">
    <location>
        <begin position="132"/>
        <end position="155"/>
    </location>
</feature>
<keyword evidence="1" id="KW-1133">Transmembrane helix</keyword>
<feature type="transmembrane region" description="Helical" evidence="1">
    <location>
        <begin position="73"/>
        <end position="96"/>
    </location>
</feature>
<comment type="caution">
    <text evidence="2">The sequence shown here is derived from an EMBL/GenBank/DDBJ whole genome shotgun (WGS) entry which is preliminary data.</text>
</comment>
<evidence type="ECO:0008006" key="4">
    <source>
        <dbReference type="Google" id="ProtNLM"/>
    </source>
</evidence>
<feature type="transmembrane region" description="Helical" evidence="1">
    <location>
        <begin position="208"/>
        <end position="230"/>
    </location>
</feature>
<dbReference type="Proteomes" id="UP000028549">
    <property type="component" value="Unassembled WGS sequence"/>
</dbReference>
<dbReference type="OrthoDB" id="9813172at2"/>
<dbReference type="RefSeq" id="WP_029565878.1">
    <property type="nucleotide sequence ID" value="NZ_JNVC02000003.1"/>
</dbReference>
<dbReference type="STRING" id="246786.GS18_0208050"/>
<proteinExistence type="predicted"/>
<name>A0A084H0X4_METID</name>
<keyword evidence="1" id="KW-0812">Transmembrane</keyword>
<feature type="transmembrane region" description="Helical" evidence="1">
    <location>
        <begin position="50"/>
        <end position="67"/>
    </location>
</feature>
<dbReference type="AlphaFoldDB" id="A0A084H0X4"/>
<feature type="transmembrane region" description="Helical" evidence="1">
    <location>
        <begin position="20"/>
        <end position="38"/>
    </location>
</feature>
<dbReference type="EMBL" id="JNVC02000003">
    <property type="protein sequence ID" value="KEZ53236.1"/>
    <property type="molecule type" value="Genomic_DNA"/>
</dbReference>
<reference evidence="2 3" key="1">
    <citation type="journal article" date="2005" name="Int. J. Syst. Evol. Microbiol.">
        <title>Bacillus cibi sp. nov., isolated from jeotgal, a traditional Korean fermented seafood.</title>
        <authorList>
            <person name="Yoon J.H."/>
            <person name="Lee C.H."/>
            <person name="Oh T.K."/>
        </authorList>
    </citation>
    <scope>NUCLEOTIDE SEQUENCE [LARGE SCALE GENOMIC DNA]</scope>
    <source>
        <strain evidence="2 3">DSM 16189</strain>
    </source>
</reference>
<keyword evidence="3" id="KW-1185">Reference proteome</keyword>